<dbReference type="Proteomes" id="UP000515240">
    <property type="component" value="Chromosome"/>
</dbReference>
<dbReference type="InterPro" id="IPR028081">
    <property type="entry name" value="Leu-bd"/>
</dbReference>
<evidence type="ECO:0000259" key="4">
    <source>
        <dbReference type="Pfam" id="PF13458"/>
    </source>
</evidence>
<evidence type="ECO:0000256" key="2">
    <source>
        <dbReference type="ARBA" id="ARBA00022729"/>
    </source>
</evidence>
<dbReference type="CDD" id="cd06327">
    <property type="entry name" value="PBP1_SBP-like"/>
    <property type="match status" value="1"/>
</dbReference>
<feature type="chain" id="PRO_5028913327" evidence="3">
    <location>
        <begin position="26"/>
        <end position="403"/>
    </location>
</feature>
<gene>
    <name evidence="5" type="ORF">HS961_15025</name>
</gene>
<accession>A0A7G5EJ70</accession>
<dbReference type="Gene3D" id="3.40.50.2300">
    <property type="match status" value="2"/>
</dbReference>
<feature type="signal peptide" evidence="3">
    <location>
        <begin position="1"/>
        <end position="25"/>
    </location>
</feature>
<evidence type="ECO:0000313" key="6">
    <source>
        <dbReference type="Proteomes" id="UP000515240"/>
    </source>
</evidence>
<keyword evidence="2 3" id="KW-0732">Signal</keyword>
<feature type="domain" description="Leucine-binding protein" evidence="4">
    <location>
        <begin position="29"/>
        <end position="364"/>
    </location>
</feature>
<proteinExistence type="inferred from homology"/>
<dbReference type="PANTHER" id="PTHR30483:SF6">
    <property type="entry name" value="PERIPLASMIC BINDING PROTEIN OF ABC TRANSPORTER FOR NATURAL AMINO ACIDS"/>
    <property type="match status" value="1"/>
</dbReference>
<dbReference type="KEGG" id="cpis:HS961_15025"/>
<dbReference type="Pfam" id="PF13458">
    <property type="entry name" value="Peripla_BP_6"/>
    <property type="match status" value="1"/>
</dbReference>
<dbReference type="RefSeq" id="WP_182323316.1">
    <property type="nucleotide sequence ID" value="NZ_CP058554.1"/>
</dbReference>
<reference evidence="5 6" key="1">
    <citation type="journal article" date="2020" name="G3 (Bethesda)">
        <title>CeMbio - The Caenorhabditis elegans Microbiome Resource.</title>
        <authorList>
            <person name="Dirksen P."/>
            <person name="Assie A."/>
            <person name="Zimmermann J."/>
            <person name="Zhang F."/>
            <person name="Tietje A.M."/>
            <person name="Marsh S.A."/>
            <person name="Felix M.A."/>
            <person name="Shapira M."/>
            <person name="Kaleta C."/>
            <person name="Schulenburg H."/>
            <person name="Samuel B."/>
        </authorList>
    </citation>
    <scope>NUCLEOTIDE SEQUENCE [LARGE SCALE GENOMIC DNA]</scope>
    <source>
        <strain evidence="5 6">BIGb0172</strain>
    </source>
</reference>
<protein>
    <submittedName>
        <fullName evidence="5">ABC transporter substrate-binding protein</fullName>
    </submittedName>
</protein>
<dbReference type="InterPro" id="IPR051010">
    <property type="entry name" value="BCAA_transport"/>
</dbReference>
<name>A0A7G5EJ70_9BURK</name>
<evidence type="ECO:0000256" key="1">
    <source>
        <dbReference type="ARBA" id="ARBA00010062"/>
    </source>
</evidence>
<evidence type="ECO:0000256" key="3">
    <source>
        <dbReference type="SAM" id="SignalP"/>
    </source>
</evidence>
<evidence type="ECO:0000313" key="5">
    <source>
        <dbReference type="EMBL" id="QMV74045.1"/>
    </source>
</evidence>
<comment type="similarity">
    <text evidence="1">Belongs to the leucine-binding protein family.</text>
</comment>
<dbReference type="InterPro" id="IPR028082">
    <property type="entry name" value="Peripla_BP_I"/>
</dbReference>
<dbReference type="AlphaFoldDB" id="A0A7G5EJ70"/>
<dbReference type="SUPFAM" id="SSF53822">
    <property type="entry name" value="Periplasmic binding protein-like I"/>
    <property type="match status" value="1"/>
</dbReference>
<keyword evidence="6" id="KW-1185">Reference proteome</keyword>
<dbReference type="EMBL" id="CP058554">
    <property type="protein sequence ID" value="QMV74045.1"/>
    <property type="molecule type" value="Genomic_DNA"/>
</dbReference>
<sequence length="403" mass="42846">MKKAHGPLTAAALAVATLLATGAQAAPDKVKIAFITDMSGLYSDFDGPGGLDAVRMAVADFGGEVLGRKIEIISADHQNKADIAASKARQWWDSDNVDLIIGGSNSAVSLAISNLSKDKKKVFISAGAGADSLTEEACQPYMVRYTYSTSAQARGTAAALVGQGYKDWYFLTSDYAFGHSMEQAAMAVVKQTGGTVVGAVRHPLSTSDFSSYVMKAQSSGAKVMGLANGGGDTINAIKTAKEFGIDKKMNVAVLMAFITDIHSLGLGTTGGMYLTEGWYWDMSEGSRAFAQRFYDKNKKMPTTFQAGDYSATTTYLKAVQKAGSTEPDQVMAALKSLPIDDMFAKGYIRADGAMVHDMYLMQVKKPAESTKPWDYYKVVSTIPGDKAYAPSKEGACPLLKSAG</sequence>
<organism evidence="5 6">
    <name type="scientific">Comamonas piscis</name>
    <dbReference type="NCBI Taxonomy" id="1562974"/>
    <lineage>
        <taxon>Bacteria</taxon>
        <taxon>Pseudomonadati</taxon>
        <taxon>Pseudomonadota</taxon>
        <taxon>Betaproteobacteria</taxon>
        <taxon>Burkholderiales</taxon>
        <taxon>Comamonadaceae</taxon>
        <taxon>Comamonas</taxon>
    </lineage>
</organism>
<dbReference type="PANTHER" id="PTHR30483">
    <property type="entry name" value="LEUCINE-SPECIFIC-BINDING PROTEIN"/>
    <property type="match status" value="1"/>
</dbReference>